<feature type="domain" description="Response regulatory" evidence="8">
    <location>
        <begin position="13"/>
        <end position="127"/>
    </location>
</feature>
<dbReference type="SMART" id="SM00862">
    <property type="entry name" value="Trans_reg_C"/>
    <property type="match status" value="1"/>
</dbReference>
<dbReference type="Proteomes" id="UP001173801">
    <property type="component" value="Unassembled WGS sequence"/>
</dbReference>
<dbReference type="InterPro" id="IPR001867">
    <property type="entry name" value="OmpR/PhoB-type_DNA-bd"/>
</dbReference>
<feature type="DNA-binding region" description="OmpR/PhoB-type" evidence="7">
    <location>
        <begin position="134"/>
        <end position="228"/>
    </location>
</feature>
<organism evidence="10 11">
    <name type="scientific">Campylobacter gastrosuis</name>
    <dbReference type="NCBI Taxonomy" id="2974576"/>
    <lineage>
        <taxon>Bacteria</taxon>
        <taxon>Pseudomonadati</taxon>
        <taxon>Campylobacterota</taxon>
        <taxon>Epsilonproteobacteria</taxon>
        <taxon>Campylobacterales</taxon>
        <taxon>Campylobacteraceae</taxon>
        <taxon>Campylobacter</taxon>
    </lineage>
</organism>
<reference evidence="10" key="1">
    <citation type="submission" date="2022-08" db="EMBL/GenBank/DDBJ databases">
        <authorList>
            <person name="Wang H."/>
        </authorList>
    </citation>
    <scope>NUCLEOTIDE SEQUENCE</scope>
    <source>
        <strain evidence="10">PS10</strain>
    </source>
</reference>
<keyword evidence="11" id="KW-1185">Reference proteome</keyword>
<dbReference type="InterPro" id="IPR001789">
    <property type="entry name" value="Sig_transdc_resp-reg_receiver"/>
</dbReference>
<feature type="domain" description="OmpR/PhoB-type" evidence="9">
    <location>
        <begin position="134"/>
        <end position="228"/>
    </location>
</feature>
<sequence length="242" mass="27857">MYAKIKEILKGVRILIVDDDELLLDALKQALLGYVSEIFTALNSHEAIEIFTQKSPNLILTDINMPKLSGLEMAKIIRQSDQSVPILFLTAYDSDENIFKAIDLKSVGVLKKPCEKRDLIMKLSFIANSFQSDFASINLGNGFTFNAFSKELFKDKKAVSLTKKEREILHLFLKNQNRIVTFEMLANCVWYDESCTLDTIRSFVYKLRKKLYSELILNAQGLGYKLNLQHENLRTQNEIRYI</sequence>
<dbReference type="CDD" id="cd00156">
    <property type="entry name" value="REC"/>
    <property type="match status" value="1"/>
</dbReference>
<evidence type="ECO:0000259" key="8">
    <source>
        <dbReference type="PROSITE" id="PS50110"/>
    </source>
</evidence>
<dbReference type="PROSITE" id="PS51755">
    <property type="entry name" value="OMPR_PHOB"/>
    <property type="match status" value="1"/>
</dbReference>
<evidence type="ECO:0000313" key="11">
    <source>
        <dbReference type="Proteomes" id="UP001173801"/>
    </source>
</evidence>
<dbReference type="SMART" id="SM00448">
    <property type="entry name" value="REC"/>
    <property type="match status" value="1"/>
</dbReference>
<dbReference type="PANTHER" id="PTHR48111">
    <property type="entry name" value="REGULATOR OF RPOS"/>
    <property type="match status" value="1"/>
</dbReference>
<dbReference type="InterPro" id="IPR011006">
    <property type="entry name" value="CheY-like_superfamily"/>
</dbReference>
<dbReference type="InterPro" id="IPR036388">
    <property type="entry name" value="WH-like_DNA-bd_sf"/>
</dbReference>
<proteinExistence type="predicted"/>
<dbReference type="Gene3D" id="1.10.10.10">
    <property type="entry name" value="Winged helix-like DNA-binding domain superfamily/Winged helix DNA-binding domain"/>
    <property type="match status" value="1"/>
</dbReference>
<dbReference type="PROSITE" id="PS50110">
    <property type="entry name" value="RESPONSE_REGULATORY"/>
    <property type="match status" value="1"/>
</dbReference>
<dbReference type="InterPro" id="IPR039420">
    <property type="entry name" value="WalR-like"/>
</dbReference>
<accession>A0ABT7HQ90</accession>
<evidence type="ECO:0000256" key="7">
    <source>
        <dbReference type="PROSITE-ProRule" id="PRU01091"/>
    </source>
</evidence>
<evidence type="ECO:0000313" key="10">
    <source>
        <dbReference type="EMBL" id="MDL0089076.1"/>
    </source>
</evidence>
<evidence type="ECO:0000256" key="5">
    <source>
        <dbReference type="ARBA" id="ARBA00023163"/>
    </source>
</evidence>
<evidence type="ECO:0000256" key="1">
    <source>
        <dbReference type="ARBA" id="ARBA00022553"/>
    </source>
</evidence>
<evidence type="ECO:0000256" key="3">
    <source>
        <dbReference type="ARBA" id="ARBA00023015"/>
    </source>
</evidence>
<keyword evidence="5" id="KW-0804">Transcription</keyword>
<keyword evidence="2" id="KW-0902">Two-component regulatory system</keyword>
<keyword evidence="1 6" id="KW-0597">Phosphoprotein</keyword>
<evidence type="ECO:0000256" key="4">
    <source>
        <dbReference type="ARBA" id="ARBA00023125"/>
    </source>
</evidence>
<dbReference type="EMBL" id="JANURM010000007">
    <property type="protein sequence ID" value="MDL0089076.1"/>
    <property type="molecule type" value="Genomic_DNA"/>
</dbReference>
<evidence type="ECO:0000256" key="6">
    <source>
        <dbReference type="PROSITE-ProRule" id="PRU00169"/>
    </source>
</evidence>
<dbReference type="Pfam" id="PF00486">
    <property type="entry name" value="Trans_reg_C"/>
    <property type="match status" value="1"/>
</dbReference>
<name>A0ABT7HQ90_9BACT</name>
<evidence type="ECO:0000259" key="9">
    <source>
        <dbReference type="PROSITE" id="PS51755"/>
    </source>
</evidence>
<dbReference type="SUPFAM" id="SSF52172">
    <property type="entry name" value="CheY-like"/>
    <property type="match status" value="1"/>
</dbReference>
<dbReference type="RefSeq" id="WP_284937734.1">
    <property type="nucleotide sequence ID" value="NZ_JANURM010000007.1"/>
</dbReference>
<keyword evidence="3" id="KW-0805">Transcription regulation</keyword>
<dbReference type="Gene3D" id="3.40.50.2300">
    <property type="match status" value="1"/>
</dbReference>
<gene>
    <name evidence="10" type="ORF">NYG85_06815</name>
</gene>
<dbReference type="Pfam" id="PF00072">
    <property type="entry name" value="Response_reg"/>
    <property type="match status" value="1"/>
</dbReference>
<feature type="modified residue" description="4-aspartylphosphate" evidence="6">
    <location>
        <position position="62"/>
    </location>
</feature>
<dbReference type="PANTHER" id="PTHR48111:SF1">
    <property type="entry name" value="TWO-COMPONENT RESPONSE REGULATOR ORR33"/>
    <property type="match status" value="1"/>
</dbReference>
<dbReference type="CDD" id="cd00383">
    <property type="entry name" value="trans_reg_C"/>
    <property type="match status" value="1"/>
</dbReference>
<evidence type="ECO:0000256" key="2">
    <source>
        <dbReference type="ARBA" id="ARBA00023012"/>
    </source>
</evidence>
<keyword evidence="4 7" id="KW-0238">DNA-binding</keyword>
<reference evidence="10" key="2">
    <citation type="journal article" date="2023" name="Microorganisms">
        <title>Isolation and Genomic Characteristics of Cat-Borne Campylobacter felis sp. nov. and Sheep-Borne Campylobacter ovis sp. nov.</title>
        <authorList>
            <person name="Wang H."/>
            <person name="Li Y."/>
            <person name="Gu Y."/>
            <person name="Zhou G."/>
            <person name="Chen X."/>
            <person name="Zhang X."/>
            <person name="Shao Z."/>
            <person name="Zhang J."/>
            <person name="Zhang M."/>
        </authorList>
    </citation>
    <scope>NUCLEOTIDE SEQUENCE</scope>
    <source>
        <strain evidence="10">PS10</strain>
    </source>
</reference>
<comment type="caution">
    <text evidence="10">The sequence shown here is derived from an EMBL/GenBank/DDBJ whole genome shotgun (WGS) entry which is preliminary data.</text>
</comment>
<protein>
    <submittedName>
        <fullName evidence="10">Response regulator transcription factor</fullName>
    </submittedName>
</protein>